<dbReference type="GO" id="GO:0070006">
    <property type="term" value="F:metalloaminopeptidase activity"/>
    <property type="evidence" value="ECO:0007669"/>
    <property type="project" value="TreeGrafter"/>
</dbReference>
<name>A0A9P1NBZ0_9PELO</name>
<dbReference type="Proteomes" id="UP001152747">
    <property type="component" value="Unassembled WGS sequence"/>
</dbReference>
<dbReference type="InterPro" id="IPR042097">
    <property type="entry name" value="Aminopeptidase_N-like_N_sf"/>
</dbReference>
<organism evidence="4 5">
    <name type="scientific">Caenorhabditis angaria</name>
    <dbReference type="NCBI Taxonomy" id="860376"/>
    <lineage>
        <taxon>Eukaryota</taxon>
        <taxon>Metazoa</taxon>
        <taxon>Ecdysozoa</taxon>
        <taxon>Nematoda</taxon>
        <taxon>Chromadorea</taxon>
        <taxon>Rhabditida</taxon>
        <taxon>Rhabditina</taxon>
        <taxon>Rhabditomorpha</taxon>
        <taxon>Rhabditoidea</taxon>
        <taxon>Rhabditidae</taxon>
        <taxon>Peloderinae</taxon>
        <taxon>Caenorhabditis</taxon>
    </lineage>
</organism>
<dbReference type="Gene3D" id="2.60.40.1730">
    <property type="entry name" value="tricorn interacting facor f3 domain"/>
    <property type="match status" value="1"/>
</dbReference>
<feature type="region of interest" description="Disordered" evidence="1">
    <location>
        <begin position="291"/>
        <end position="310"/>
    </location>
</feature>
<dbReference type="PANTHER" id="PTHR11533">
    <property type="entry name" value="PROTEASE M1 ZINC METALLOPROTEASE"/>
    <property type="match status" value="1"/>
</dbReference>
<dbReference type="GO" id="GO:0016020">
    <property type="term" value="C:membrane"/>
    <property type="evidence" value="ECO:0007669"/>
    <property type="project" value="TreeGrafter"/>
</dbReference>
<comment type="caution">
    <text evidence="4">The sequence shown here is derived from an EMBL/GenBank/DDBJ whole genome shotgun (WGS) entry which is preliminary data.</text>
</comment>
<feature type="signal peptide" evidence="2">
    <location>
        <begin position="1"/>
        <end position="16"/>
    </location>
</feature>
<dbReference type="PRINTS" id="PR00756">
    <property type="entry name" value="ALADIPTASE"/>
</dbReference>
<proteinExistence type="predicted"/>
<sequence>MVIIFFILNILTFIICDVPRLPDHIKPLSYDLQLEVYLPGYSIEPQYFGIVSIELDIKRNVNNIILHANKNIIFSQTVLEFSNPDESSHYTISPIKITDSDEFQQVKLHFDKTIPAGKALLTIEYSSNFNNDMMGFYNFSYKNEAGKLQYGALTQFEPYSARSAIPCFDEPEFKAIWKVDIYHPKGTNALSNTPGIRTTPYGAGSEKWENFTYTTFEETPEMSSYLLAFAISEYVYESAETKSGILVNVHAPFESTFLIKSRLGGVSMEAGFSNVAILDISHFFRKSYLRERPKGSDPGPSEQKTRDLTT</sequence>
<evidence type="ECO:0000313" key="4">
    <source>
        <dbReference type="EMBL" id="CAI5455428.1"/>
    </source>
</evidence>
<dbReference type="InterPro" id="IPR045357">
    <property type="entry name" value="Aminopeptidase_N-like_N"/>
</dbReference>
<dbReference type="GO" id="GO:0042277">
    <property type="term" value="F:peptide binding"/>
    <property type="evidence" value="ECO:0007669"/>
    <property type="project" value="TreeGrafter"/>
</dbReference>
<reference evidence="4" key="1">
    <citation type="submission" date="2022-11" db="EMBL/GenBank/DDBJ databases">
        <authorList>
            <person name="Kikuchi T."/>
        </authorList>
    </citation>
    <scope>NUCLEOTIDE SEQUENCE</scope>
    <source>
        <strain evidence="4">PS1010</strain>
    </source>
</reference>
<dbReference type="PANTHER" id="PTHR11533:SF299">
    <property type="entry name" value="AMINOPEPTIDASE"/>
    <property type="match status" value="1"/>
</dbReference>
<feature type="chain" id="PRO_5040206146" description="Aminopeptidase N-like N-terminal domain-containing protein" evidence="2">
    <location>
        <begin position="17"/>
        <end position="310"/>
    </location>
</feature>
<dbReference type="OrthoDB" id="5786529at2759"/>
<evidence type="ECO:0000259" key="3">
    <source>
        <dbReference type="Pfam" id="PF17900"/>
    </source>
</evidence>
<dbReference type="AlphaFoldDB" id="A0A9P1NBZ0"/>
<dbReference type="GO" id="GO:0005737">
    <property type="term" value="C:cytoplasm"/>
    <property type="evidence" value="ECO:0007669"/>
    <property type="project" value="TreeGrafter"/>
</dbReference>
<evidence type="ECO:0000256" key="1">
    <source>
        <dbReference type="SAM" id="MobiDB-lite"/>
    </source>
</evidence>
<keyword evidence="5" id="KW-1185">Reference proteome</keyword>
<protein>
    <recommendedName>
        <fullName evidence="3">Aminopeptidase N-like N-terminal domain-containing protein</fullName>
    </recommendedName>
</protein>
<evidence type="ECO:0000256" key="2">
    <source>
        <dbReference type="SAM" id="SignalP"/>
    </source>
</evidence>
<gene>
    <name evidence="4" type="ORF">CAMP_LOCUS18065</name>
</gene>
<evidence type="ECO:0000313" key="5">
    <source>
        <dbReference type="Proteomes" id="UP001152747"/>
    </source>
</evidence>
<dbReference type="InterPro" id="IPR050344">
    <property type="entry name" value="Peptidase_M1_aminopeptidases"/>
</dbReference>
<dbReference type="GO" id="GO:0006508">
    <property type="term" value="P:proteolysis"/>
    <property type="evidence" value="ECO:0007669"/>
    <property type="project" value="InterPro"/>
</dbReference>
<dbReference type="SUPFAM" id="SSF63737">
    <property type="entry name" value="Leukotriene A4 hydrolase N-terminal domain"/>
    <property type="match status" value="1"/>
</dbReference>
<dbReference type="EMBL" id="CANHGI010000006">
    <property type="protein sequence ID" value="CAI5455428.1"/>
    <property type="molecule type" value="Genomic_DNA"/>
</dbReference>
<accession>A0A9P1NBZ0</accession>
<keyword evidence="2" id="KW-0732">Signal</keyword>
<dbReference type="GO" id="GO:0043171">
    <property type="term" value="P:peptide catabolic process"/>
    <property type="evidence" value="ECO:0007669"/>
    <property type="project" value="TreeGrafter"/>
</dbReference>
<dbReference type="GO" id="GO:0008270">
    <property type="term" value="F:zinc ion binding"/>
    <property type="evidence" value="ECO:0007669"/>
    <property type="project" value="TreeGrafter"/>
</dbReference>
<dbReference type="GO" id="GO:0005615">
    <property type="term" value="C:extracellular space"/>
    <property type="evidence" value="ECO:0007669"/>
    <property type="project" value="TreeGrafter"/>
</dbReference>
<feature type="domain" description="Aminopeptidase N-like N-terminal" evidence="3">
    <location>
        <begin position="26"/>
        <end position="226"/>
    </location>
</feature>
<dbReference type="InterPro" id="IPR001930">
    <property type="entry name" value="Peptidase_M1"/>
</dbReference>
<dbReference type="Pfam" id="PF17900">
    <property type="entry name" value="Peptidase_M1_N"/>
    <property type="match status" value="1"/>
</dbReference>